<name>A0A1S8L785_9CLOT</name>
<reference evidence="1 2" key="1">
    <citation type="submission" date="2022-04" db="EMBL/GenBank/DDBJ databases">
        <title>Genome sequence of C. roseum typestrain.</title>
        <authorList>
            <person name="Poehlein A."/>
            <person name="Schoch T."/>
            <person name="Duerre P."/>
            <person name="Daniel R."/>
        </authorList>
    </citation>
    <scope>NUCLEOTIDE SEQUENCE [LARGE SCALE GENOMIC DNA]</scope>
    <source>
        <strain evidence="1 2">DSM 7320</strain>
    </source>
</reference>
<evidence type="ECO:0000313" key="2">
    <source>
        <dbReference type="Proteomes" id="UP000190951"/>
    </source>
</evidence>
<sequence length="60" mass="6877">MADRIKMEVLIMDSMIAKFRAIGDRSNNIINRLKQIENGVRNSYIADSSIKIQANIEMVH</sequence>
<accession>A0A1S8L785</accession>
<dbReference type="KEGG" id="crw:CROST_029210"/>
<dbReference type="Proteomes" id="UP000190951">
    <property type="component" value="Chromosome"/>
</dbReference>
<protein>
    <submittedName>
        <fullName evidence="1">Uncharacterized protein</fullName>
    </submittedName>
</protein>
<gene>
    <name evidence="1" type="ORF">CROST_029210</name>
</gene>
<dbReference type="AlphaFoldDB" id="A0A1S8L785"/>
<evidence type="ECO:0000313" key="1">
    <source>
        <dbReference type="EMBL" id="URZ12204.1"/>
    </source>
</evidence>
<keyword evidence="2" id="KW-1185">Reference proteome</keyword>
<proteinExistence type="predicted"/>
<organism evidence="1 2">
    <name type="scientific">Clostridium felsineum</name>
    <dbReference type="NCBI Taxonomy" id="36839"/>
    <lineage>
        <taxon>Bacteria</taxon>
        <taxon>Bacillati</taxon>
        <taxon>Bacillota</taxon>
        <taxon>Clostridia</taxon>
        <taxon>Eubacteriales</taxon>
        <taxon>Clostridiaceae</taxon>
        <taxon>Clostridium</taxon>
    </lineage>
</organism>
<dbReference type="EMBL" id="CP096983">
    <property type="protein sequence ID" value="URZ12204.1"/>
    <property type="molecule type" value="Genomic_DNA"/>
</dbReference>
<dbReference type="STRING" id="84029.CROST_18990"/>
<dbReference type="RefSeq" id="WP_077850577.1">
    <property type="nucleotide sequence ID" value="NZ_CP096983.1"/>
</dbReference>